<keyword evidence="2" id="KW-1185">Reference proteome</keyword>
<dbReference type="AlphaFoldDB" id="A0AAV9ZDN2"/>
<proteinExistence type="predicted"/>
<sequence length="155" mass="17001">MPVLYLVHQYESTVSAGYFLRPEKPHESPYLSSTSPPPPSIVEARLMDPATLLAATCQLHRELLVIFVKSCMTVAIQPAYAKQVSPSLQVSADRVRYRCLMSAAAFDSRHHSPLSALVGAASVQVAPWVGRAGRAGFGDLWQRDRCAPMFLKCSI</sequence>
<accession>A0AAV9ZDN2</accession>
<organism evidence="1 2">
    <name type="scientific">Favolaschia claudopus</name>
    <dbReference type="NCBI Taxonomy" id="2862362"/>
    <lineage>
        <taxon>Eukaryota</taxon>
        <taxon>Fungi</taxon>
        <taxon>Dikarya</taxon>
        <taxon>Basidiomycota</taxon>
        <taxon>Agaricomycotina</taxon>
        <taxon>Agaricomycetes</taxon>
        <taxon>Agaricomycetidae</taxon>
        <taxon>Agaricales</taxon>
        <taxon>Marasmiineae</taxon>
        <taxon>Mycenaceae</taxon>
        <taxon>Favolaschia</taxon>
    </lineage>
</organism>
<name>A0AAV9ZDN2_9AGAR</name>
<dbReference type="Proteomes" id="UP001362999">
    <property type="component" value="Unassembled WGS sequence"/>
</dbReference>
<dbReference type="EMBL" id="JAWWNJ010000159">
    <property type="protein sequence ID" value="KAK6980518.1"/>
    <property type="molecule type" value="Genomic_DNA"/>
</dbReference>
<protein>
    <submittedName>
        <fullName evidence="1">Uncharacterized protein</fullName>
    </submittedName>
</protein>
<evidence type="ECO:0000313" key="2">
    <source>
        <dbReference type="Proteomes" id="UP001362999"/>
    </source>
</evidence>
<evidence type="ECO:0000313" key="1">
    <source>
        <dbReference type="EMBL" id="KAK6980518.1"/>
    </source>
</evidence>
<comment type="caution">
    <text evidence="1">The sequence shown here is derived from an EMBL/GenBank/DDBJ whole genome shotgun (WGS) entry which is preliminary data.</text>
</comment>
<reference evidence="1 2" key="1">
    <citation type="journal article" date="2024" name="J Genomics">
        <title>Draft genome sequencing and assembly of Favolaschia claudopus CIRM-BRFM 2984 isolated from oak limbs.</title>
        <authorList>
            <person name="Navarro D."/>
            <person name="Drula E."/>
            <person name="Chaduli D."/>
            <person name="Cazenave R."/>
            <person name="Ahrendt S."/>
            <person name="Wang J."/>
            <person name="Lipzen A."/>
            <person name="Daum C."/>
            <person name="Barry K."/>
            <person name="Grigoriev I.V."/>
            <person name="Favel A."/>
            <person name="Rosso M.N."/>
            <person name="Martin F."/>
        </authorList>
    </citation>
    <scope>NUCLEOTIDE SEQUENCE [LARGE SCALE GENOMIC DNA]</scope>
    <source>
        <strain evidence="1 2">CIRM-BRFM 2984</strain>
    </source>
</reference>
<gene>
    <name evidence="1" type="ORF">R3P38DRAFT_2809178</name>
</gene>